<accession>A0ABR2WXN1</accession>
<dbReference type="EMBL" id="JASJQH010000173">
    <property type="protein sequence ID" value="KAK9766252.1"/>
    <property type="molecule type" value="Genomic_DNA"/>
</dbReference>
<protein>
    <submittedName>
        <fullName evidence="1">Uncharacterized protein</fullName>
    </submittedName>
</protein>
<dbReference type="Proteomes" id="UP001479436">
    <property type="component" value="Unassembled WGS sequence"/>
</dbReference>
<keyword evidence="2" id="KW-1185">Reference proteome</keyword>
<organism evidence="1 2">
    <name type="scientific">Basidiobolus ranarum</name>
    <dbReference type="NCBI Taxonomy" id="34480"/>
    <lineage>
        <taxon>Eukaryota</taxon>
        <taxon>Fungi</taxon>
        <taxon>Fungi incertae sedis</taxon>
        <taxon>Zoopagomycota</taxon>
        <taxon>Entomophthoromycotina</taxon>
        <taxon>Basidiobolomycetes</taxon>
        <taxon>Basidiobolales</taxon>
        <taxon>Basidiobolaceae</taxon>
        <taxon>Basidiobolus</taxon>
    </lineage>
</organism>
<evidence type="ECO:0000313" key="1">
    <source>
        <dbReference type="EMBL" id="KAK9766252.1"/>
    </source>
</evidence>
<gene>
    <name evidence="1" type="ORF">K7432_004795</name>
</gene>
<proteinExistence type="predicted"/>
<reference evidence="1 2" key="1">
    <citation type="submission" date="2023-04" db="EMBL/GenBank/DDBJ databases">
        <title>Genome of Basidiobolus ranarum AG-B5.</title>
        <authorList>
            <person name="Stajich J.E."/>
            <person name="Carter-House D."/>
            <person name="Gryganskyi A."/>
        </authorList>
    </citation>
    <scope>NUCLEOTIDE SEQUENCE [LARGE SCALE GENOMIC DNA]</scope>
    <source>
        <strain evidence="1 2">AG-B5</strain>
    </source>
</reference>
<name>A0ABR2WXN1_9FUNG</name>
<comment type="caution">
    <text evidence="1">The sequence shown here is derived from an EMBL/GenBank/DDBJ whole genome shotgun (WGS) entry which is preliminary data.</text>
</comment>
<sequence>MGGLSIEIPTLPSIATITSKTNQPPTPAPVLPPLMNISSASAIYGESRSEQGLVGVDTLRFRKRSISPSESETSLPASPTDLGYYQQHNIDMVNRLPPINVALSNSNIQYGKTTSDFFSHPLALSCNKA</sequence>
<evidence type="ECO:0000313" key="2">
    <source>
        <dbReference type="Proteomes" id="UP001479436"/>
    </source>
</evidence>